<name>A0AAN8NDY8_9PEZI</name>
<gene>
    <name evidence="3" type="ORF">TWF718_001513</name>
</gene>
<evidence type="ECO:0000313" key="3">
    <source>
        <dbReference type="EMBL" id="KAK6357189.1"/>
    </source>
</evidence>
<dbReference type="Proteomes" id="UP001313282">
    <property type="component" value="Unassembled WGS sequence"/>
</dbReference>
<evidence type="ECO:0000313" key="4">
    <source>
        <dbReference type="Proteomes" id="UP001313282"/>
    </source>
</evidence>
<comment type="caution">
    <text evidence="3">The sequence shown here is derived from an EMBL/GenBank/DDBJ whole genome shotgun (WGS) entry which is preliminary data.</text>
</comment>
<keyword evidence="4" id="KW-1185">Reference proteome</keyword>
<protein>
    <submittedName>
        <fullName evidence="3">Uncharacterized protein</fullName>
    </submittedName>
</protein>
<evidence type="ECO:0000256" key="2">
    <source>
        <dbReference type="SAM" id="MobiDB-lite"/>
    </source>
</evidence>
<keyword evidence="1" id="KW-0175">Coiled coil</keyword>
<accession>A0AAN8NDY8</accession>
<feature type="compositionally biased region" description="Low complexity" evidence="2">
    <location>
        <begin position="100"/>
        <end position="118"/>
    </location>
</feature>
<feature type="coiled-coil region" evidence="1">
    <location>
        <begin position="251"/>
        <end position="302"/>
    </location>
</feature>
<proteinExistence type="predicted"/>
<reference evidence="3 4" key="1">
    <citation type="submission" date="2019-10" db="EMBL/GenBank/DDBJ databases">
        <authorList>
            <person name="Palmer J.M."/>
        </authorList>
    </citation>
    <scope>NUCLEOTIDE SEQUENCE [LARGE SCALE GENOMIC DNA]</scope>
    <source>
        <strain evidence="3 4">TWF718</strain>
    </source>
</reference>
<evidence type="ECO:0000256" key="1">
    <source>
        <dbReference type="SAM" id="Coils"/>
    </source>
</evidence>
<feature type="region of interest" description="Disordered" evidence="2">
    <location>
        <begin position="92"/>
        <end position="121"/>
    </location>
</feature>
<dbReference type="AlphaFoldDB" id="A0AAN8NDY8"/>
<organism evidence="3 4">
    <name type="scientific">Orbilia javanica</name>
    <dbReference type="NCBI Taxonomy" id="47235"/>
    <lineage>
        <taxon>Eukaryota</taxon>
        <taxon>Fungi</taxon>
        <taxon>Dikarya</taxon>
        <taxon>Ascomycota</taxon>
        <taxon>Pezizomycotina</taxon>
        <taxon>Orbiliomycetes</taxon>
        <taxon>Orbiliales</taxon>
        <taxon>Orbiliaceae</taxon>
        <taxon>Orbilia</taxon>
    </lineage>
</organism>
<dbReference type="EMBL" id="JAVHNR010000001">
    <property type="protein sequence ID" value="KAK6357189.1"/>
    <property type="molecule type" value="Genomic_DNA"/>
</dbReference>
<sequence>MDRKAQRIENIRMHLRNLIYEQHGEQVDPKEITNTHRSRAPFQFVFKSDDPKQPKVSIASISQPDYDAIMRLIMAGRLRATRTDESLNFFGLKQEPDGASQPSPTETFETSSITTSPTGSVGRISFKRESPNVEEITTGGAQIARSPLASVPGSPPKLPSFNTMMNLGGALEFSPPSHPAHLPPLSRPQNMNNFIPVTSHQMSTAMAIDDPPRSLGTAYWDRIHKDVEELRLGAFQWAEELGEIKASVEELSKLQRRKEDSEMVYSEIEELKSENTALKLRVEALEEEKRIITNERDILKRLQDGIS</sequence>